<dbReference type="EMBL" id="CM004468">
    <property type="protein sequence ID" value="OCT94589.1"/>
    <property type="molecule type" value="Genomic_DNA"/>
</dbReference>
<evidence type="ECO:0000313" key="2">
    <source>
        <dbReference type="Proteomes" id="UP000694892"/>
    </source>
</evidence>
<dbReference type="Proteomes" id="UP000694892">
    <property type="component" value="Chromosome 2L"/>
</dbReference>
<protein>
    <recommendedName>
        <fullName evidence="3">GIY-YIG domain-containing protein</fullName>
    </recommendedName>
</protein>
<gene>
    <name evidence="1" type="ORF">XELAEV_18012269mg</name>
</gene>
<name>A0A974DM80_XENLA</name>
<evidence type="ECO:0000313" key="1">
    <source>
        <dbReference type="EMBL" id="OCT94589.1"/>
    </source>
</evidence>
<sequence>MLSPSLFTESDTCKPTNWLTTKGSYRCGVTRCGTCHYMRPSKHFKGRSNQRTYNINFYANWGTSNIIYLITCECGLQYVGKTTRPFRKHFSKHLSCVTRFDLSSAAAKHLIECHNNRLCITTQIIDRVITGIRKGDTEIPLLRKEAFCSHKLNTIKPYGLNREWELSCYIDS</sequence>
<organism evidence="1 2">
    <name type="scientific">Xenopus laevis</name>
    <name type="common">African clawed frog</name>
    <dbReference type="NCBI Taxonomy" id="8355"/>
    <lineage>
        <taxon>Eukaryota</taxon>
        <taxon>Metazoa</taxon>
        <taxon>Chordata</taxon>
        <taxon>Craniata</taxon>
        <taxon>Vertebrata</taxon>
        <taxon>Euteleostomi</taxon>
        <taxon>Amphibia</taxon>
        <taxon>Batrachia</taxon>
        <taxon>Anura</taxon>
        <taxon>Pipoidea</taxon>
        <taxon>Pipidae</taxon>
        <taxon>Xenopodinae</taxon>
        <taxon>Xenopus</taxon>
        <taxon>Xenopus</taxon>
    </lineage>
</organism>
<dbReference type="AlphaFoldDB" id="A0A974DM80"/>
<evidence type="ECO:0008006" key="3">
    <source>
        <dbReference type="Google" id="ProtNLM"/>
    </source>
</evidence>
<proteinExistence type="predicted"/>
<accession>A0A974DM80</accession>
<reference evidence="2" key="1">
    <citation type="journal article" date="2016" name="Nature">
        <title>Genome evolution in the allotetraploid frog Xenopus laevis.</title>
        <authorList>
            <person name="Session A.M."/>
            <person name="Uno Y."/>
            <person name="Kwon T."/>
            <person name="Chapman J.A."/>
            <person name="Toyoda A."/>
            <person name="Takahashi S."/>
            <person name="Fukui A."/>
            <person name="Hikosaka A."/>
            <person name="Suzuki A."/>
            <person name="Kondo M."/>
            <person name="van Heeringen S.J."/>
            <person name="Quigley I."/>
            <person name="Heinz S."/>
            <person name="Ogino H."/>
            <person name="Ochi H."/>
            <person name="Hellsten U."/>
            <person name="Lyons J.B."/>
            <person name="Simakov O."/>
            <person name="Putnam N."/>
            <person name="Stites J."/>
            <person name="Kuroki Y."/>
            <person name="Tanaka T."/>
            <person name="Michiue T."/>
            <person name="Watanabe M."/>
            <person name="Bogdanovic O."/>
            <person name="Lister R."/>
            <person name="Georgiou G."/>
            <person name="Paranjpe S.S."/>
            <person name="van Kruijsbergen I."/>
            <person name="Shu S."/>
            <person name="Carlson J."/>
            <person name="Kinoshita T."/>
            <person name="Ohta Y."/>
            <person name="Mawaribuchi S."/>
            <person name="Jenkins J."/>
            <person name="Grimwood J."/>
            <person name="Schmutz J."/>
            <person name="Mitros T."/>
            <person name="Mozaffari S.V."/>
            <person name="Suzuki Y."/>
            <person name="Haramoto Y."/>
            <person name="Yamamoto T.S."/>
            <person name="Takagi C."/>
            <person name="Heald R."/>
            <person name="Miller K."/>
            <person name="Haudenschild C."/>
            <person name="Kitzman J."/>
            <person name="Nakayama T."/>
            <person name="Izutsu Y."/>
            <person name="Robert J."/>
            <person name="Fortriede J."/>
            <person name="Burns K."/>
            <person name="Lotay V."/>
            <person name="Karimi K."/>
            <person name="Yasuoka Y."/>
            <person name="Dichmann D.S."/>
            <person name="Flajnik M.F."/>
            <person name="Houston D.W."/>
            <person name="Shendure J."/>
            <person name="DuPasquier L."/>
            <person name="Vize P.D."/>
            <person name="Zorn A.M."/>
            <person name="Ito M."/>
            <person name="Marcotte E.M."/>
            <person name="Wallingford J.B."/>
            <person name="Ito Y."/>
            <person name="Asashima M."/>
            <person name="Ueno N."/>
            <person name="Matsuda Y."/>
            <person name="Veenstra G.J."/>
            <person name="Fujiyama A."/>
            <person name="Harland R.M."/>
            <person name="Taira M."/>
            <person name="Rokhsar D.S."/>
        </authorList>
    </citation>
    <scope>NUCLEOTIDE SEQUENCE [LARGE SCALE GENOMIC DNA]</scope>
    <source>
        <strain evidence="2">J</strain>
    </source>
</reference>